<evidence type="ECO:0000256" key="1">
    <source>
        <dbReference type="SAM" id="Phobius"/>
    </source>
</evidence>
<dbReference type="Proteomes" id="UP000481043">
    <property type="component" value="Unassembled WGS sequence"/>
</dbReference>
<dbReference type="AlphaFoldDB" id="A0A6M0QDY3"/>
<evidence type="ECO:0000313" key="3">
    <source>
        <dbReference type="Proteomes" id="UP000481043"/>
    </source>
</evidence>
<feature type="transmembrane region" description="Helical" evidence="1">
    <location>
        <begin position="44"/>
        <end position="64"/>
    </location>
</feature>
<keyword evidence="1" id="KW-1133">Transmembrane helix</keyword>
<feature type="transmembrane region" description="Helical" evidence="1">
    <location>
        <begin position="6"/>
        <end position="23"/>
    </location>
</feature>
<gene>
    <name evidence="2" type="ORF">G4D63_16710</name>
</gene>
<keyword evidence="3" id="KW-1185">Reference proteome</keyword>
<organism evidence="2 3">
    <name type="scientific">Bacillus mesophilus</name>
    <dbReference type="NCBI Taxonomy" id="1808955"/>
    <lineage>
        <taxon>Bacteria</taxon>
        <taxon>Bacillati</taxon>
        <taxon>Bacillota</taxon>
        <taxon>Bacilli</taxon>
        <taxon>Bacillales</taxon>
        <taxon>Bacillaceae</taxon>
        <taxon>Bacillus</taxon>
    </lineage>
</organism>
<feature type="transmembrane region" description="Helical" evidence="1">
    <location>
        <begin position="100"/>
        <end position="119"/>
    </location>
</feature>
<keyword evidence="1" id="KW-0812">Transmembrane</keyword>
<reference evidence="2 3" key="1">
    <citation type="submission" date="2020-02" db="EMBL/GenBank/DDBJ databases">
        <title>Bacillus aquiflavi sp. nov., isolated from yellow water of strong flavor Chinese baijiu in Yibin region of China.</title>
        <authorList>
            <person name="Xie J."/>
        </authorList>
    </citation>
    <scope>NUCLEOTIDE SEQUENCE [LARGE SCALE GENOMIC DNA]</scope>
    <source>
        <strain evidence="2 3">SA4</strain>
    </source>
</reference>
<protein>
    <submittedName>
        <fullName evidence="2">DUF4181 domain-containing protein</fullName>
    </submittedName>
</protein>
<dbReference type="Pfam" id="PF13789">
    <property type="entry name" value="DUF4181"/>
    <property type="match status" value="1"/>
</dbReference>
<sequence>MSIEIMGLLLILLIYLVISQWFLKRKLHIKEVRKSILSGYRKKRYVYTEFLLFILLFVSTFYMIEDLGAFSFLPLFMFFLLTNVLRGIEEWIENRSEKGYYHDWLSSVAFLIIIIFLLIV</sequence>
<feature type="transmembrane region" description="Helical" evidence="1">
    <location>
        <begin position="70"/>
        <end position="88"/>
    </location>
</feature>
<dbReference type="EMBL" id="JAAIWM010000006">
    <property type="protein sequence ID" value="NEY73378.1"/>
    <property type="molecule type" value="Genomic_DNA"/>
</dbReference>
<accession>A0A6M0QDY3</accession>
<name>A0A6M0QDY3_9BACI</name>
<evidence type="ECO:0000313" key="2">
    <source>
        <dbReference type="EMBL" id="NEY73378.1"/>
    </source>
</evidence>
<dbReference type="RefSeq" id="WP_163180844.1">
    <property type="nucleotide sequence ID" value="NZ_JAAIWM010000006.1"/>
</dbReference>
<comment type="caution">
    <text evidence="2">The sequence shown here is derived from an EMBL/GenBank/DDBJ whole genome shotgun (WGS) entry which is preliminary data.</text>
</comment>
<proteinExistence type="predicted"/>
<dbReference type="InterPro" id="IPR025441">
    <property type="entry name" value="DUF4181"/>
</dbReference>
<keyword evidence="1" id="KW-0472">Membrane</keyword>